<dbReference type="PANTHER" id="PTHR43433">
    <property type="entry name" value="HYDROLASE, ALPHA/BETA FOLD FAMILY PROTEIN"/>
    <property type="match status" value="1"/>
</dbReference>
<accession>A0ABW2BUC0</accession>
<name>A0ABW2BUC0_9PSEU</name>
<evidence type="ECO:0000313" key="2">
    <source>
        <dbReference type="EMBL" id="MFC6865987.1"/>
    </source>
</evidence>
<dbReference type="EMBL" id="JBHSXX010000001">
    <property type="protein sequence ID" value="MFC6865987.1"/>
    <property type="molecule type" value="Genomic_DNA"/>
</dbReference>
<dbReference type="InterPro" id="IPR050471">
    <property type="entry name" value="AB_hydrolase"/>
</dbReference>
<dbReference type="InterPro" id="IPR000073">
    <property type="entry name" value="AB_hydrolase_1"/>
</dbReference>
<sequence length="292" mass="31629">MPEQFAEGVNGIDVCYESFGPPDGEPLLLIMGLSAPMIWWDEEFCQLLAGRGFHVIRFDNRDCGRSTSIGGAVSLPAAYLGRKTAYSLDDMSDDAAALLTRLGIASAHVVGASLGGMIGQLLAIRHADRVRSLTSIMSHTGNRLVWRPHRKAVSTLLTAPPRDRDGYITHHLRMASVIGSPAYPADEKRLRTRAERTFDRGVNRAGTARQLAAAIAAQDRTPMLKRLRLPTSVIHGADDLLINVGCGLATVRAVPGAELHVINGMGHDLPEPLWPRFADMIERTAQRATAVG</sequence>
<dbReference type="GO" id="GO:0016787">
    <property type="term" value="F:hydrolase activity"/>
    <property type="evidence" value="ECO:0007669"/>
    <property type="project" value="UniProtKB-KW"/>
</dbReference>
<dbReference type="PANTHER" id="PTHR43433:SF5">
    <property type="entry name" value="AB HYDROLASE-1 DOMAIN-CONTAINING PROTEIN"/>
    <property type="match status" value="1"/>
</dbReference>
<evidence type="ECO:0000259" key="1">
    <source>
        <dbReference type="Pfam" id="PF00561"/>
    </source>
</evidence>
<keyword evidence="3" id="KW-1185">Reference proteome</keyword>
<reference evidence="3" key="1">
    <citation type="journal article" date="2019" name="Int. J. Syst. Evol. Microbiol.">
        <title>The Global Catalogue of Microorganisms (GCM) 10K type strain sequencing project: providing services to taxonomists for standard genome sequencing and annotation.</title>
        <authorList>
            <consortium name="The Broad Institute Genomics Platform"/>
            <consortium name="The Broad Institute Genome Sequencing Center for Infectious Disease"/>
            <person name="Wu L."/>
            <person name="Ma J."/>
        </authorList>
    </citation>
    <scope>NUCLEOTIDE SEQUENCE [LARGE SCALE GENOMIC DNA]</scope>
    <source>
        <strain evidence="3">KCTC 32255</strain>
    </source>
</reference>
<comment type="caution">
    <text evidence="2">The sequence shown here is derived from an EMBL/GenBank/DDBJ whole genome shotgun (WGS) entry which is preliminary data.</text>
</comment>
<dbReference type="InterPro" id="IPR029058">
    <property type="entry name" value="AB_hydrolase_fold"/>
</dbReference>
<gene>
    <name evidence="2" type="ORF">ACFQGD_02380</name>
</gene>
<dbReference type="Gene3D" id="3.40.50.1820">
    <property type="entry name" value="alpha/beta hydrolase"/>
    <property type="match status" value="1"/>
</dbReference>
<dbReference type="SUPFAM" id="SSF53474">
    <property type="entry name" value="alpha/beta-Hydrolases"/>
    <property type="match status" value="1"/>
</dbReference>
<feature type="domain" description="AB hydrolase-1" evidence="1">
    <location>
        <begin position="26"/>
        <end position="269"/>
    </location>
</feature>
<keyword evidence="2" id="KW-0378">Hydrolase</keyword>
<protein>
    <submittedName>
        <fullName evidence="2">Alpha/beta fold hydrolase</fullName>
    </submittedName>
</protein>
<dbReference type="Pfam" id="PF00561">
    <property type="entry name" value="Abhydrolase_1"/>
    <property type="match status" value="1"/>
</dbReference>
<evidence type="ECO:0000313" key="3">
    <source>
        <dbReference type="Proteomes" id="UP001596337"/>
    </source>
</evidence>
<proteinExistence type="predicted"/>
<organism evidence="2 3">
    <name type="scientific">Haloechinothrix salitolerans</name>
    <dbReference type="NCBI Taxonomy" id="926830"/>
    <lineage>
        <taxon>Bacteria</taxon>
        <taxon>Bacillati</taxon>
        <taxon>Actinomycetota</taxon>
        <taxon>Actinomycetes</taxon>
        <taxon>Pseudonocardiales</taxon>
        <taxon>Pseudonocardiaceae</taxon>
        <taxon>Haloechinothrix</taxon>
    </lineage>
</organism>
<dbReference type="Proteomes" id="UP001596337">
    <property type="component" value="Unassembled WGS sequence"/>
</dbReference>
<dbReference type="RefSeq" id="WP_345406738.1">
    <property type="nucleotide sequence ID" value="NZ_BAABLA010000123.1"/>
</dbReference>